<dbReference type="SUPFAM" id="SSF53822">
    <property type="entry name" value="Periplasmic binding protein-like I"/>
    <property type="match status" value="1"/>
</dbReference>
<keyword evidence="6" id="KW-1185">Reference proteome</keyword>
<dbReference type="GO" id="GO:0003700">
    <property type="term" value="F:DNA-binding transcription factor activity"/>
    <property type="evidence" value="ECO:0007669"/>
    <property type="project" value="TreeGrafter"/>
</dbReference>
<keyword evidence="3" id="KW-0804">Transcription</keyword>
<dbReference type="PANTHER" id="PTHR30146:SF109">
    <property type="entry name" value="HTH-TYPE TRANSCRIPTIONAL REGULATOR GALS"/>
    <property type="match status" value="1"/>
</dbReference>
<dbReference type="PANTHER" id="PTHR30146">
    <property type="entry name" value="LACI-RELATED TRANSCRIPTIONAL REPRESSOR"/>
    <property type="match status" value="1"/>
</dbReference>
<dbReference type="InterPro" id="IPR010982">
    <property type="entry name" value="Lambda_DNA-bd_dom_sf"/>
</dbReference>
<sequence length="324" mass="34577">MDVAKLAGVSMRTVSNVVNDYPHVADATRERVERAISELGYRPNLVARNLASGRTGLVALVVPRLEMPYFASLAQQMLEVAEAEGVVLVVQQTHDSHALELKALEGRFGQPIDGIVLSSTTLTDEDIARRRSRLPLVLLGDRVWPESVSAVAIDQVEAAKAAVAHLFSLGRRRVAVVGPGVSGGSNARWRGWVQAHEEAGVTVDPALQVESEGISGEHGVAAGVHIATAHPRPDAVFCFTDWLALGVIRGLQRAGLSVPEDVAVVGFDDIPYGRASNPTLTTISPDRGQIAAVALRSVLDQGRVTTPPARHEASWRLVVRESSG</sequence>
<dbReference type="InterPro" id="IPR000843">
    <property type="entry name" value="HTH_LacI"/>
</dbReference>
<reference evidence="5 6" key="1">
    <citation type="submission" date="2020-08" db="EMBL/GenBank/DDBJ databases">
        <title>Genome sequence of Tessaracoccus defluvii JCM 17540T.</title>
        <authorList>
            <person name="Hyun D.-W."/>
            <person name="Bae J.-W."/>
        </authorList>
    </citation>
    <scope>NUCLEOTIDE SEQUENCE [LARGE SCALE GENOMIC DNA]</scope>
    <source>
        <strain evidence="5 6">JCM 17540</strain>
    </source>
</reference>
<gene>
    <name evidence="5" type="ORF">H9L22_16870</name>
</gene>
<dbReference type="Pfam" id="PF13377">
    <property type="entry name" value="Peripla_BP_3"/>
    <property type="match status" value="1"/>
</dbReference>
<evidence type="ECO:0000256" key="2">
    <source>
        <dbReference type="ARBA" id="ARBA00023125"/>
    </source>
</evidence>
<feature type="domain" description="HTH lacI-type" evidence="4">
    <location>
        <begin position="1"/>
        <end position="52"/>
    </location>
</feature>
<dbReference type="KEGG" id="tdf:H9L22_16870"/>
<dbReference type="Pfam" id="PF00356">
    <property type="entry name" value="LacI"/>
    <property type="match status" value="1"/>
</dbReference>
<dbReference type="EMBL" id="CP060789">
    <property type="protein sequence ID" value="QNP55778.1"/>
    <property type="molecule type" value="Genomic_DNA"/>
</dbReference>
<dbReference type="SMART" id="SM00354">
    <property type="entry name" value="HTH_LACI"/>
    <property type="match status" value="1"/>
</dbReference>
<dbReference type="CDD" id="cd06267">
    <property type="entry name" value="PBP1_LacI_sugar_binding-like"/>
    <property type="match status" value="1"/>
</dbReference>
<dbReference type="SUPFAM" id="SSF47413">
    <property type="entry name" value="lambda repressor-like DNA-binding domains"/>
    <property type="match status" value="1"/>
</dbReference>
<evidence type="ECO:0000313" key="5">
    <source>
        <dbReference type="EMBL" id="QNP55778.1"/>
    </source>
</evidence>
<evidence type="ECO:0000256" key="3">
    <source>
        <dbReference type="ARBA" id="ARBA00023163"/>
    </source>
</evidence>
<dbReference type="InterPro" id="IPR046335">
    <property type="entry name" value="LacI/GalR-like_sensor"/>
</dbReference>
<dbReference type="Proteomes" id="UP000516117">
    <property type="component" value="Chromosome"/>
</dbReference>
<keyword evidence="1" id="KW-0805">Transcription regulation</keyword>
<proteinExistence type="predicted"/>
<dbReference type="Gene3D" id="1.10.260.40">
    <property type="entry name" value="lambda repressor-like DNA-binding domains"/>
    <property type="match status" value="1"/>
</dbReference>
<evidence type="ECO:0000256" key="1">
    <source>
        <dbReference type="ARBA" id="ARBA00023015"/>
    </source>
</evidence>
<protein>
    <submittedName>
        <fullName evidence="5">LacI family DNA-binding transcriptional regulator</fullName>
    </submittedName>
</protein>
<dbReference type="RefSeq" id="WP_187720907.1">
    <property type="nucleotide sequence ID" value="NZ_CP060789.1"/>
</dbReference>
<dbReference type="PROSITE" id="PS50932">
    <property type="entry name" value="HTH_LACI_2"/>
    <property type="match status" value="1"/>
</dbReference>
<evidence type="ECO:0000313" key="6">
    <source>
        <dbReference type="Proteomes" id="UP000516117"/>
    </source>
</evidence>
<dbReference type="InterPro" id="IPR028082">
    <property type="entry name" value="Peripla_BP_I"/>
</dbReference>
<dbReference type="Gene3D" id="3.40.50.2300">
    <property type="match status" value="2"/>
</dbReference>
<accession>A0A7H0H5G2</accession>
<dbReference type="GO" id="GO:0000976">
    <property type="term" value="F:transcription cis-regulatory region binding"/>
    <property type="evidence" value="ECO:0007669"/>
    <property type="project" value="TreeGrafter"/>
</dbReference>
<dbReference type="AlphaFoldDB" id="A0A7H0H5G2"/>
<dbReference type="CDD" id="cd01392">
    <property type="entry name" value="HTH_LacI"/>
    <property type="match status" value="1"/>
</dbReference>
<name>A0A7H0H5G2_9ACTN</name>
<keyword evidence="2 5" id="KW-0238">DNA-binding</keyword>
<evidence type="ECO:0000259" key="4">
    <source>
        <dbReference type="PROSITE" id="PS50932"/>
    </source>
</evidence>
<organism evidence="5 6">
    <name type="scientific">Tessaracoccus defluvii</name>
    <dbReference type="NCBI Taxonomy" id="1285901"/>
    <lineage>
        <taxon>Bacteria</taxon>
        <taxon>Bacillati</taxon>
        <taxon>Actinomycetota</taxon>
        <taxon>Actinomycetes</taxon>
        <taxon>Propionibacteriales</taxon>
        <taxon>Propionibacteriaceae</taxon>
        <taxon>Tessaracoccus</taxon>
    </lineage>
</organism>